<evidence type="ECO:0000313" key="2">
    <source>
        <dbReference type="EMBL" id="QDU63161.1"/>
    </source>
</evidence>
<dbReference type="InterPro" id="IPR013517">
    <property type="entry name" value="FG-GAP"/>
</dbReference>
<dbReference type="Gene3D" id="2.130.10.130">
    <property type="entry name" value="Integrin alpha, N-terminal"/>
    <property type="match status" value="1"/>
</dbReference>
<dbReference type="RefSeq" id="WP_419192732.1">
    <property type="nucleotide sequence ID" value="NZ_CP036279.1"/>
</dbReference>
<evidence type="ECO:0000256" key="1">
    <source>
        <dbReference type="ARBA" id="ARBA00022729"/>
    </source>
</evidence>
<accession>A0A518B860</accession>
<dbReference type="Proteomes" id="UP000317093">
    <property type="component" value="Chromosome"/>
</dbReference>
<reference evidence="2 3" key="1">
    <citation type="submission" date="2019-02" db="EMBL/GenBank/DDBJ databases">
        <title>Deep-cultivation of Planctomycetes and their phenomic and genomic characterization uncovers novel biology.</title>
        <authorList>
            <person name="Wiegand S."/>
            <person name="Jogler M."/>
            <person name="Boedeker C."/>
            <person name="Pinto D."/>
            <person name="Vollmers J."/>
            <person name="Rivas-Marin E."/>
            <person name="Kohn T."/>
            <person name="Peeters S.H."/>
            <person name="Heuer A."/>
            <person name="Rast P."/>
            <person name="Oberbeckmann S."/>
            <person name="Bunk B."/>
            <person name="Jeske O."/>
            <person name="Meyerdierks A."/>
            <person name="Storesund J.E."/>
            <person name="Kallscheuer N."/>
            <person name="Luecker S."/>
            <person name="Lage O.M."/>
            <person name="Pohl T."/>
            <person name="Merkel B.J."/>
            <person name="Hornburger P."/>
            <person name="Mueller R.-W."/>
            <person name="Bruemmer F."/>
            <person name="Labrenz M."/>
            <person name="Spormann A.M."/>
            <person name="Op den Camp H."/>
            <person name="Overmann J."/>
            <person name="Amann R."/>
            <person name="Jetten M.S.M."/>
            <person name="Mascher T."/>
            <person name="Medema M.H."/>
            <person name="Devos D.P."/>
            <person name="Kaster A.-K."/>
            <person name="Ovreas L."/>
            <person name="Rohde M."/>
            <person name="Galperin M.Y."/>
            <person name="Jogler C."/>
        </authorList>
    </citation>
    <scope>NUCLEOTIDE SEQUENCE [LARGE SCALE GENOMIC DNA]</scope>
    <source>
        <strain evidence="2 3">Pan216</strain>
    </source>
</reference>
<organism evidence="2 3">
    <name type="scientific">Kolteria novifilia</name>
    <dbReference type="NCBI Taxonomy" id="2527975"/>
    <lineage>
        <taxon>Bacteria</taxon>
        <taxon>Pseudomonadati</taxon>
        <taxon>Planctomycetota</taxon>
        <taxon>Planctomycetia</taxon>
        <taxon>Kolteriales</taxon>
        <taxon>Kolteriaceae</taxon>
        <taxon>Kolteria</taxon>
    </lineage>
</organism>
<keyword evidence="1" id="KW-0732">Signal</keyword>
<gene>
    <name evidence="2" type="ORF">Pan216_40360</name>
</gene>
<keyword evidence="3" id="KW-1185">Reference proteome</keyword>
<dbReference type="InterPro" id="IPR028994">
    <property type="entry name" value="Integrin_alpha_N"/>
</dbReference>
<dbReference type="EMBL" id="CP036279">
    <property type="protein sequence ID" value="QDU63161.1"/>
    <property type="molecule type" value="Genomic_DNA"/>
</dbReference>
<dbReference type="Pfam" id="PF13517">
    <property type="entry name" value="FG-GAP_3"/>
    <property type="match status" value="1"/>
</dbReference>
<dbReference type="KEGG" id="knv:Pan216_40360"/>
<evidence type="ECO:0000313" key="3">
    <source>
        <dbReference type="Proteomes" id="UP000317093"/>
    </source>
</evidence>
<name>A0A518B860_9BACT</name>
<protein>
    <recommendedName>
        <fullName evidence="4">FG-GAP repeat protein</fullName>
    </recommendedName>
</protein>
<sequence>MVQKPDMRPSNRAIASPLSLEQLEDRYVPATDLGVEPPSTSEETFIDVDHYLAAGREGTIEVVDVVETNLKGLRQVLPYGDRTRPLTEEADIDGDGDLELVVAPMFHFEREFVGQAESRVWVYDYERLLAGQTDPELSFVMFSGYRGGASGLEVLDVDGDGTEEIAFVAGGRDTQRHLKIVKLFPEGPEEQFSQILFPGFEGLVRLVGHPGVPTEPTDHPAPLWAMAEVLDPSGEGVLYSHSQQFVQGAMTQNWITPVNSLLTDPVRLNDAYVSDPDRDGQLDLIQVFVDETSPQRSFPLAFQPDGTALDAPTSDNIDRVFAQLDAEIEERLPPERRSGSLRRIQRLSDDVIAATVAVRLGDSTFARYAMLFDLNLAEAAPIPEVTLFERFL</sequence>
<dbReference type="AlphaFoldDB" id="A0A518B860"/>
<proteinExistence type="predicted"/>
<dbReference type="SUPFAM" id="SSF69318">
    <property type="entry name" value="Integrin alpha N-terminal domain"/>
    <property type="match status" value="1"/>
</dbReference>
<evidence type="ECO:0008006" key="4">
    <source>
        <dbReference type="Google" id="ProtNLM"/>
    </source>
</evidence>